<name>A0A397JQR0_9GLOM</name>
<protein>
    <submittedName>
        <fullName evidence="2">Uncharacterized protein</fullName>
    </submittedName>
</protein>
<evidence type="ECO:0000313" key="2">
    <source>
        <dbReference type="EMBL" id="RHZ86820.1"/>
    </source>
</evidence>
<feature type="compositionally biased region" description="Polar residues" evidence="1">
    <location>
        <begin position="197"/>
        <end position="209"/>
    </location>
</feature>
<feature type="region of interest" description="Disordered" evidence="1">
    <location>
        <begin position="166"/>
        <end position="246"/>
    </location>
</feature>
<reference evidence="2 3" key="1">
    <citation type="submission" date="2018-08" db="EMBL/GenBank/DDBJ databases">
        <title>Genome and evolution of the arbuscular mycorrhizal fungus Diversispora epigaea (formerly Glomus versiforme) and its bacterial endosymbionts.</title>
        <authorList>
            <person name="Sun X."/>
            <person name="Fei Z."/>
            <person name="Harrison M."/>
        </authorList>
    </citation>
    <scope>NUCLEOTIDE SEQUENCE [LARGE SCALE GENOMIC DNA]</scope>
    <source>
        <strain evidence="2 3">IT104</strain>
    </source>
</reference>
<gene>
    <name evidence="2" type="ORF">Glove_44g12</name>
</gene>
<dbReference type="AlphaFoldDB" id="A0A397JQR0"/>
<keyword evidence="3" id="KW-1185">Reference proteome</keyword>
<evidence type="ECO:0000256" key="1">
    <source>
        <dbReference type="SAM" id="MobiDB-lite"/>
    </source>
</evidence>
<dbReference type="Proteomes" id="UP000266861">
    <property type="component" value="Unassembled WGS sequence"/>
</dbReference>
<organism evidence="2 3">
    <name type="scientific">Diversispora epigaea</name>
    <dbReference type="NCBI Taxonomy" id="1348612"/>
    <lineage>
        <taxon>Eukaryota</taxon>
        <taxon>Fungi</taxon>
        <taxon>Fungi incertae sedis</taxon>
        <taxon>Mucoromycota</taxon>
        <taxon>Glomeromycotina</taxon>
        <taxon>Glomeromycetes</taxon>
        <taxon>Diversisporales</taxon>
        <taxon>Diversisporaceae</taxon>
        <taxon>Diversispora</taxon>
    </lineage>
</organism>
<evidence type="ECO:0000313" key="3">
    <source>
        <dbReference type="Proteomes" id="UP000266861"/>
    </source>
</evidence>
<comment type="caution">
    <text evidence="2">The sequence shown here is derived from an EMBL/GenBank/DDBJ whole genome shotgun (WGS) entry which is preliminary data.</text>
</comment>
<sequence length="325" mass="37556">MNESDIYTLLGFIPADDKGTSKEVLVLAYLKNIETNRVLKLEIFKKPTRLPNLRNYPSKYITSSIIFKDVEEAVQAATQHPEETFIIEINQSQQANKKLQIWAKAKSCNMRGMKKEVPEAFNSMSNLKLGKDDIELFHQHTEEIDIDETDVIVEIPLSENLVVINSQNSEGIGETQFDPENNRREEDSQDPPKKVKINNSKNYGTTVNSIPWGKDRGFGNTTTMDTSSNMTGSEIQGNSIENSRHNIDKPTWENYDKYFKNHYDAKSLAVFLTENVKEIRPFEKEGLKEYFDNKTRDRSIFGGRPRRIEEEPAHVREWFEILDNR</sequence>
<accession>A0A397JQR0</accession>
<feature type="compositionally biased region" description="Basic and acidic residues" evidence="1">
    <location>
        <begin position="180"/>
        <end position="193"/>
    </location>
</feature>
<dbReference type="EMBL" id="PQFF01000042">
    <property type="protein sequence ID" value="RHZ86820.1"/>
    <property type="molecule type" value="Genomic_DNA"/>
</dbReference>
<proteinExistence type="predicted"/>
<feature type="compositionally biased region" description="Low complexity" evidence="1">
    <location>
        <begin position="219"/>
        <end position="232"/>
    </location>
</feature>